<evidence type="ECO:0000256" key="2">
    <source>
        <dbReference type="SAM" id="Phobius"/>
    </source>
</evidence>
<keyword evidence="2" id="KW-1133">Transmembrane helix</keyword>
<feature type="transmembrane region" description="Helical" evidence="2">
    <location>
        <begin position="64"/>
        <end position="85"/>
    </location>
</feature>
<dbReference type="PANTHER" id="PTHR36838">
    <property type="entry name" value="AUXIN EFFLUX CARRIER FAMILY PROTEIN"/>
    <property type="match status" value="1"/>
</dbReference>
<protein>
    <submittedName>
        <fullName evidence="3">Membrane protein</fullName>
    </submittedName>
</protein>
<reference key="2">
    <citation type="submission" date="2011-04" db="EMBL/GenBank/DDBJ databases">
        <title>Complete sequence of chromosome of Haliscomenobacter hydrossis DSM 1100.</title>
        <authorList>
            <consortium name="US DOE Joint Genome Institute (JGI-PGF)"/>
            <person name="Lucas S."/>
            <person name="Han J."/>
            <person name="Lapidus A."/>
            <person name="Bruce D."/>
            <person name="Goodwin L."/>
            <person name="Pitluck S."/>
            <person name="Peters L."/>
            <person name="Kyrpides N."/>
            <person name="Mavromatis K."/>
            <person name="Ivanova N."/>
            <person name="Ovchinnikova G."/>
            <person name="Pagani I."/>
            <person name="Daligault H."/>
            <person name="Detter J.C."/>
            <person name="Han C."/>
            <person name="Land M."/>
            <person name="Hauser L."/>
            <person name="Markowitz V."/>
            <person name="Cheng J.-F."/>
            <person name="Hugenholtz P."/>
            <person name="Woyke T."/>
            <person name="Wu D."/>
            <person name="Verbarg S."/>
            <person name="Frueling A."/>
            <person name="Brambilla E."/>
            <person name="Klenk H.-P."/>
            <person name="Eisen J.A."/>
        </authorList>
    </citation>
    <scope>NUCLEOTIDE SEQUENCE</scope>
    <source>
        <strain>DSM 1100</strain>
    </source>
</reference>
<feature type="transmembrane region" description="Helical" evidence="2">
    <location>
        <begin position="303"/>
        <end position="327"/>
    </location>
</feature>
<keyword evidence="2" id="KW-0472">Membrane</keyword>
<accession>F4L1A6</accession>
<feature type="transmembrane region" description="Helical" evidence="2">
    <location>
        <begin position="33"/>
        <end position="52"/>
    </location>
</feature>
<proteinExistence type="predicted"/>
<feature type="transmembrane region" description="Helical" evidence="2">
    <location>
        <begin position="235"/>
        <end position="255"/>
    </location>
</feature>
<evidence type="ECO:0000313" key="3">
    <source>
        <dbReference type="EMBL" id="AEE52838.1"/>
    </source>
</evidence>
<feature type="transmembrane region" description="Helical" evidence="2">
    <location>
        <begin position="171"/>
        <end position="191"/>
    </location>
</feature>
<organism evidence="3 4">
    <name type="scientific">Haliscomenobacter hydrossis (strain ATCC 27775 / DSM 1100 / LMG 10767 / O)</name>
    <dbReference type="NCBI Taxonomy" id="760192"/>
    <lineage>
        <taxon>Bacteria</taxon>
        <taxon>Pseudomonadati</taxon>
        <taxon>Bacteroidota</taxon>
        <taxon>Saprospiria</taxon>
        <taxon>Saprospirales</taxon>
        <taxon>Haliscomenobacteraceae</taxon>
        <taxon>Haliscomenobacter</taxon>
    </lineage>
</organism>
<dbReference type="HOGENOM" id="CLU_745429_0_0_10"/>
<keyword evidence="4" id="KW-1185">Reference proteome</keyword>
<dbReference type="Proteomes" id="UP000008461">
    <property type="component" value="Chromosome"/>
</dbReference>
<dbReference type="AlphaFoldDB" id="F4L1A6"/>
<sequence>MNIALQKAIALLALIAIGILLKPKIKSKEQADGIKAIILSLALPATIFIALLKTEVRVELISLPLLALIFNVLLFGLSYLLLPFMGIARGTPEFRSMLMMIPSLAPGLSCFPILAEYQGDQAVAWAALGDLGNKVFVLIVLYLLAMRWYYRFFPSENVSTAAKVKDLLLTLIREPVNLVIVVAMICLSMGWHMQSLPEFLQDVVLKIGAIMTPLVLLFIGISVQPRWSELRLIGGILFLRAGLTLLISGIFLSLVPNLSPAAAILAVVFPQSAVSFWPFAHIAAVHTLEGDKTSSPKILNPGLALNFIALSLPFSTLLILSICTIGVPATRPITLGLAGLVMVTLALLPPLLRRVRLPKMEKDVEMMVEN</sequence>
<feature type="transmembrane region" description="Helical" evidence="2">
    <location>
        <begin position="261"/>
        <end position="282"/>
    </location>
</feature>
<evidence type="ECO:0000313" key="4">
    <source>
        <dbReference type="Proteomes" id="UP000008461"/>
    </source>
</evidence>
<gene>
    <name evidence="3" type="ordered locus">Halhy_5010</name>
</gene>
<dbReference type="OrthoDB" id="1490711at2"/>
<feature type="transmembrane region" description="Helical" evidence="2">
    <location>
        <begin position="203"/>
        <end position="223"/>
    </location>
</feature>
<dbReference type="STRING" id="760192.Halhy_5010"/>
<reference evidence="3 4" key="1">
    <citation type="journal article" date="2011" name="Stand. Genomic Sci.">
        <title>Complete genome sequence of Haliscomenobacter hydrossis type strain (O).</title>
        <authorList>
            <consortium name="US DOE Joint Genome Institute (JGI-PGF)"/>
            <person name="Daligault H."/>
            <person name="Lapidus A."/>
            <person name="Zeytun A."/>
            <person name="Nolan M."/>
            <person name="Lucas S."/>
            <person name="Del Rio T.G."/>
            <person name="Tice H."/>
            <person name="Cheng J.F."/>
            <person name="Tapia R."/>
            <person name="Han C."/>
            <person name="Goodwin L."/>
            <person name="Pitluck S."/>
            <person name="Liolios K."/>
            <person name="Pagani I."/>
            <person name="Ivanova N."/>
            <person name="Huntemann M."/>
            <person name="Mavromatis K."/>
            <person name="Mikhailova N."/>
            <person name="Pati A."/>
            <person name="Chen A."/>
            <person name="Palaniappan K."/>
            <person name="Land M."/>
            <person name="Hauser L."/>
            <person name="Brambilla E.M."/>
            <person name="Rohde M."/>
            <person name="Verbarg S."/>
            <person name="Goker M."/>
            <person name="Bristow J."/>
            <person name="Eisen J.A."/>
            <person name="Markowitz V."/>
            <person name="Hugenholtz P."/>
            <person name="Kyrpides N.C."/>
            <person name="Klenk H.P."/>
            <person name="Woyke T."/>
        </authorList>
    </citation>
    <scope>NUCLEOTIDE SEQUENCE [LARGE SCALE GENOMIC DNA]</scope>
    <source>
        <strain evidence="4">ATCC 27775 / DSM 1100 / LMG 10767 / O</strain>
    </source>
</reference>
<feature type="transmembrane region" description="Helical" evidence="2">
    <location>
        <begin position="333"/>
        <end position="352"/>
    </location>
</feature>
<dbReference type="RefSeq" id="WP_013767373.1">
    <property type="nucleotide sequence ID" value="NC_015510.1"/>
</dbReference>
<feature type="transmembrane region" description="Helical" evidence="2">
    <location>
        <begin position="97"/>
        <end position="115"/>
    </location>
</feature>
<keyword evidence="2" id="KW-0812">Transmembrane</keyword>
<dbReference type="KEGG" id="hhy:Halhy_5010"/>
<keyword evidence="1" id="KW-0813">Transport</keyword>
<dbReference type="eggNOG" id="COG0679">
    <property type="taxonomic scope" value="Bacteria"/>
</dbReference>
<dbReference type="EMBL" id="CP002691">
    <property type="protein sequence ID" value="AEE52838.1"/>
    <property type="molecule type" value="Genomic_DNA"/>
</dbReference>
<name>F4L1A6_HALH1</name>
<feature type="transmembrane region" description="Helical" evidence="2">
    <location>
        <begin position="6"/>
        <end position="21"/>
    </location>
</feature>
<dbReference type="PANTHER" id="PTHR36838:SF3">
    <property type="entry name" value="TRANSPORTER AUXIN EFFLUX CARRIER EC FAMILY"/>
    <property type="match status" value="1"/>
</dbReference>
<evidence type="ECO:0000256" key="1">
    <source>
        <dbReference type="ARBA" id="ARBA00022448"/>
    </source>
</evidence>